<dbReference type="Gene3D" id="3.30.160.70">
    <property type="entry name" value="Methylated DNA-protein cysteine methyltransferase domain"/>
    <property type="match status" value="1"/>
</dbReference>
<dbReference type="EMBL" id="JBHTON010000008">
    <property type="protein sequence ID" value="MFD1484430.1"/>
    <property type="molecule type" value="Genomic_DNA"/>
</dbReference>
<evidence type="ECO:0000313" key="10">
    <source>
        <dbReference type="Proteomes" id="UP001597252"/>
    </source>
</evidence>
<evidence type="ECO:0000256" key="4">
    <source>
        <dbReference type="ARBA" id="ARBA00022763"/>
    </source>
</evidence>
<dbReference type="Gene3D" id="1.10.10.10">
    <property type="entry name" value="Winged helix-like DNA-binding domain superfamily/Winged helix DNA-binding domain"/>
    <property type="match status" value="1"/>
</dbReference>
<keyword evidence="2 9" id="KW-0489">Methyltransferase</keyword>
<comment type="catalytic activity">
    <reaction evidence="1">
        <text>a 4-O-methyl-thymidine in DNA + L-cysteinyl-[protein] = a thymidine in DNA + S-methyl-L-cysteinyl-[protein]</text>
        <dbReference type="Rhea" id="RHEA:53428"/>
        <dbReference type="Rhea" id="RHEA-COMP:10131"/>
        <dbReference type="Rhea" id="RHEA-COMP:10132"/>
        <dbReference type="Rhea" id="RHEA-COMP:13555"/>
        <dbReference type="Rhea" id="RHEA-COMP:13556"/>
        <dbReference type="ChEBI" id="CHEBI:29950"/>
        <dbReference type="ChEBI" id="CHEBI:82612"/>
        <dbReference type="ChEBI" id="CHEBI:137386"/>
        <dbReference type="ChEBI" id="CHEBI:137387"/>
        <dbReference type="EC" id="2.1.1.63"/>
    </reaction>
</comment>
<dbReference type="Proteomes" id="UP001597252">
    <property type="component" value="Unassembled WGS sequence"/>
</dbReference>
<keyword evidence="5" id="KW-0234">DNA repair</keyword>
<evidence type="ECO:0000256" key="3">
    <source>
        <dbReference type="ARBA" id="ARBA00022679"/>
    </source>
</evidence>
<sequence length="165" mass="17611">MLQQITYHSPLGPLVLLGDDQALWGVWFADQQYFGAGFELDQVPNGENASLQAGQAWLKAYFAGHERPRPALHFSGTLYRQAVQRALTQIPRGTTVTYQQLAEQVASVIGHPTAARAIGGAVGHNPLSVIVPCHRVVGTNGSLTGYAGGVARKQALLQLEGALAQ</sequence>
<dbReference type="InterPro" id="IPR014048">
    <property type="entry name" value="MethylDNA_cys_MeTrfase_DNA-bd"/>
</dbReference>
<evidence type="ECO:0000259" key="8">
    <source>
        <dbReference type="Pfam" id="PF02870"/>
    </source>
</evidence>
<proteinExistence type="predicted"/>
<keyword evidence="3 9" id="KW-0808">Transferase</keyword>
<dbReference type="EC" id="2.1.1.63" evidence="9"/>
<protein>
    <submittedName>
        <fullName evidence="9">Methylated-DNA--[protein]-cysteine S-methyltransferase</fullName>
        <ecNumber evidence="9">2.1.1.63</ecNumber>
    </submittedName>
</protein>
<dbReference type="SUPFAM" id="SSF53155">
    <property type="entry name" value="Methylated DNA-protein cysteine methyltransferase domain"/>
    <property type="match status" value="1"/>
</dbReference>
<comment type="catalytic activity">
    <reaction evidence="6">
        <text>a 6-O-methyl-2'-deoxyguanosine in DNA + L-cysteinyl-[protein] = S-methyl-L-cysteinyl-[protein] + a 2'-deoxyguanosine in DNA</text>
        <dbReference type="Rhea" id="RHEA:24000"/>
        <dbReference type="Rhea" id="RHEA-COMP:10131"/>
        <dbReference type="Rhea" id="RHEA-COMP:10132"/>
        <dbReference type="Rhea" id="RHEA-COMP:11367"/>
        <dbReference type="Rhea" id="RHEA-COMP:11368"/>
        <dbReference type="ChEBI" id="CHEBI:29950"/>
        <dbReference type="ChEBI" id="CHEBI:82612"/>
        <dbReference type="ChEBI" id="CHEBI:85445"/>
        <dbReference type="ChEBI" id="CHEBI:85448"/>
        <dbReference type="EC" id="2.1.1.63"/>
    </reaction>
</comment>
<comment type="caution">
    <text evidence="9">The sequence shown here is derived from an EMBL/GenBank/DDBJ whole genome shotgun (WGS) entry which is preliminary data.</text>
</comment>
<reference evidence="10" key="1">
    <citation type="journal article" date="2019" name="Int. J. Syst. Evol. Microbiol.">
        <title>The Global Catalogue of Microorganisms (GCM) 10K type strain sequencing project: providing services to taxonomists for standard genome sequencing and annotation.</title>
        <authorList>
            <consortium name="The Broad Institute Genomics Platform"/>
            <consortium name="The Broad Institute Genome Sequencing Center for Infectious Disease"/>
            <person name="Wu L."/>
            <person name="Ma J."/>
        </authorList>
    </citation>
    <scope>NUCLEOTIDE SEQUENCE [LARGE SCALE GENOMIC DNA]</scope>
    <source>
        <strain evidence="10">CCM 8903</strain>
    </source>
</reference>
<evidence type="ECO:0000256" key="1">
    <source>
        <dbReference type="ARBA" id="ARBA00001286"/>
    </source>
</evidence>
<dbReference type="InterPro" id="IPR036631">
    <property type="entry name" value="MGMT_N_sf"/>
</dbReference>
<evidence type="ECO:0000256" key="5">
    <source>
        <dbReference type="ARBA" id="ARBA00023204"/>
    </source>
</evidence>
<dbReference type="InterPro" id="IPR001497">
    <property type="entry name" value="MethylDNA_cys_MeTrfase_AS"/>
</dbReference>
<dbReference type="InterPro" id="IPR008332">
    <property type="entry name" value="MethylG_MeTrfase_N"/>
</dbReference>
<dbReference type="InterPro" id="IPR036217">
    <property type="entry name" value="MethylDNA_cys_MeTrfase_DNAb"/>
</dbReference>
<keyword evidence="4" id="KW-0227">DNA damage</keyword>
<dbReference type="RefSeq" id="WP_125754387.1">
    <property type="nucleotide sequence ID" value="NZ_JBHTON010000008.1"/>
</dbReference>
<feature type="domain" description="Methylguanine DNA methyltransferase ribonuclease-like" evidence="8">
    <location>
        <begin position="6"/>
        <end position="67"/>
    </location>
</feature>
<keyword evidence="10" id="KW-1185">Reference proteome</keyword>
<dbReference type="SUPFAM" id="SSF46767">
    <property type="entry name" value="Methylated DNA-protein cysteine methyltransferase, C-terminal domain"/>
    <property type="match status" value="1"/>
</dbReference>
<dbReference type="InterPro" id="IPR036388">
    <property type="entry name" value="WH-like_DNA-bd_sf"/>
</dbReference>
<gene>
    <name evidence="9" type="ORF">ACFQ5J_04185</name>
</gene>
<dbReference type="Pfam" id="PF02870">
    <property type="entry name" value="Methyltransf_1N"/>
    <property type="match status" value="1"/>
</dbReference>
<organism evidence="9 10">
    <name type="scientific">Lacticaseibacillus baoqingensis</name>
    <dbReference type="NCBI Taxonomy" id="2486013"/>
    <lineage>
        <taxon>Bacteria</taxon>
        <taxon>Bacillati</taxon>
        <taxon>Bacillota</taxon>
        <taxon>Bacilli</taxon>
        <taxon>Lactobacillales</taxon>
        <taxon>Lactobacillaceae</taxon>
        <taxon>Lacticaseibacillus</taxon>
    </lineage>
</organism>
<dbReference type="Pfam" id="PF01035">
    <property type="entry name" value="DNA_binding_1"/>
    <property type="match status" value="1"/>
</dbReference>
<dbReference type="PANTHER" id="PTHR10815">
    <property type="entry name" value="METHYLATED-DNA--PROTEIN-CYSTEINE METHYLTRANSFERASE"/>
    <property type="match status" value="1"/>
</dbReference>
<feature type="domain" description="Methylated-DNA-[protein]-cysteine S-methyltransferase DNA binding" evidence="7">
    <location>
        <begin position="80"/>
        <end position="162"/>
    </location>
</feature>
<evidence type="ECO:0000313" key="9">
    <source>
        <dbReference type="EMBL" id="MFD1484430.1"/>
    </source>
</evidence>
<dbReference type="NCBIfam" id="TIGR00589">
    <property type="entry name" value="ogt"/>
    <property type="match status" value="1"/>
</dbReference>
<dbReference type="PANTHER" id="PTHR10815:SF5">
    <property type="entry name" value="METHYLATED-DNA--PROTEIN-CYSTEINE METHYLTRANSFERASE"/>
    <property type="match status" value="1"/>
</dbReference>
<dbReference type="GO" id="GO:0003908">
    <property type="term" value="F:methylated-DNA-[protein]-cysteine S-methyltransferase activity"/>
    <property type="evidence" value="ECO:0007669"/>
    <property type="project" value="UniProtKB-EC"/>
</dbReference>
<dbReference type="GO" id="GO:0032259">
    <property type="term" value="P:methylation"/>
    <property type="evidence" value="ECO:0007669"/>
    <property type="project" value="UniProtKB-KW"/>
</dbReference>
<evidence type="ECO:0000259" key="7">
    <source>
        <dbReference type="Pfam" id="PF01035"/>
    </source>
</evidence>
<dbReference type="CDD" id="cd06445">
    <property type="entry name" value="ATase"/>
    <property type="match status" value="1"/>
</dbReference>
<accession>A0ABW4E3H1</accession>
<name>A0ABW4E3H1_9LACO</name>
<evidence type="ECO:0000256" key="2">
    <source>
        <dbReference type="ARBA" id="ARBA00022603"/>
    </source>
</evidence>
<dbReference type="PROSITE" id="PS00374">
    <property type="entry name" value="MGMT"/>
    <property type="match status" value="1"/>
</dbReference>
<evidence type="ECO:0000256" key="6">
    <source>
        <dbReference type="ARBA" id="ARBA00049348"/>
    </source>
</evidence>